<name>E1K2J8_SOLFR</name>
<dbReference type="PANTHER" id="PTHR22911">
    <property type="entry name" value="ACYL-MALONYL CONDENSING ENZYME-RELATED"/>
    <property type="match status" value="1"/>
</dbReference>
<feature type="transmembrane region" description="Helical" evidence="1">
    <location>
        <begin position="276"/>
        <end position="294"/>
    </location>
</feature>
<proteinExistence type="predicted"/>
<evidence type="ECO:0000259" key="2">
    <source>
        <dbReference type="Pfam" id="PF00892"/>
    </source>
</evidence>
<dbReference type="GO" id="GO:0016020">
    <property type="term" value="C:membrane"/>
    <property type="evidence" value="ECO:0007669"/>
    <property type="project" value="InterPro"/>
</dbReference>
<dbReference type="eggNOG" id="COG0697">
    <property type="taxonomic scope" value="Bacteria"/>
</dbReference>
<feature type="transmembrane region" description="Helical" evidence="1">
    <location>
        <begin position="85"/>
        <end position="102"/>
    </location>
</feature>
<feature type="transmembrane region" description="Helical" evidence="1">
    <location>
        <begin position="191"/>
        <end position="210"/>
    </location>
</feature>
<dbReference type="SUPFAM" id="SSF103481">
    <property type="entry name" value="Multidrug resistance efflux transporter EmrE"/>
    <property type="match status" value="2"/>
</dbReference>
<keyword evidence="1" id="KW-0472">Membrane</keyword>
<sequence>MLRIASRGVATPVVGLAAGEGEPEGRGLAAGLMAVTALLWSTGGLAIKLVPMPSMAVTGGRSLLAALLLLALFRGRLDFRPTKPFLCAGLGYAGLLVTNVVATRLTTAANAILLAYTAPVYVALLAPAVLGERTRPADWVFVAVTVGGMALFFLDRLSPEGFWGNMLAVGTGLSYAVFTLGMRAGRAGSPVSAVIAGHLLTAAVGLPFLVRELPLSGEAFWGLAYLGIVQQGLSLALYVWCIRRLRALTAICIMTLEPIFNPVFVALGYGELPGKWAMIGGMVVVGAVTLRSLAAARR</sequence>
<dbReference type="InterPro" id="IPR000620">
    <property type="entry name" value="EamA_dom"/>
</dbReference>
<dbReference type="Proteomes" id="UP000006250">
    <property type="component" value="Unassembled WGS sequence"/>
</dbReference>
<evidence type="ECO:0000313" key="3">
    <source>
        <dbReference type="EMBL" id="EFL49163.1"/>
    </source>
</evidence>
<keyword evidence="4" id="KW-1185">Reference proteome</keyword>
<protein>
    <recommendedName>
        <fullName evidence="2">EamA domain-containing protein</fullName>
    </recommendedName>
</protein>
<accession>E1K2J8</accession>
<evidence type="ECO:0000256" key="1">
    <source>
        <dbReference type="SAM" id="Phobius"/>
    </source>
</evidence>
<dbReference type="PANTHER" id="PTHR22911:SF79">
    <property type="entry name" value="MOBA-LIKE NTP TRANSFERASE DOMAIN-CONTAINING PROTEIN"/>
    <property type="match status" value="1"/>
</dbReference>
<feature type="transmembrane region" description="Helical" evidence="1">
    <location>
        <begin position="166"/>
        <end position="184"/>
    </location>
</feature>
<feature type="transmembrane region" description="Helical" evidence="1">
    <location>
        <begin position="222"/>
        <end position="241"/>
    </location>
</feature>
<feature type="transmembrane region" description="Helical" evidence="1">
    <location>
        <begin position="137"/>
        <end position="154"/>
    </location>
</feature>
<dbReference type="InterPro" id="IPR037185">
    <property type="entry name" value="EmrE-like"/>
</dbReference>
<dbReference type="RefSeq" id="WP_005997135.1">
    <property type="nucleotide sequence ID" value="NZ_AECZ01000061.1"/>
</dbReference>
<dbReference type="EMBL" id="AECZ01000061">
    <property type="protein sequence ID" value="EFL49163.1"/>
    <property type="molecule type" value="Genomic_DNA"/>
</dbReference>
<keyword evidence="1" id="KW-1133">Transmembrane helix</keyword>
<dbReference type="OrthoDB" id="9814731at2"/>
<reference evidence="3 4" key="1">
    <citation type="submission" date="2010-08" db="EMBL/GenBank/DDBJ databases">
        <title>The draft genome of Desulfovibrio fructosovorans JJ.</title>
        <authorList>
            <consortium name="US DOE Joint Genome Institute (JGI-PGF)"/>
            <person name="Lucas S."/>
            <person name="Copeland A."/>
            <person name="Lapidus A."/>
            <person name="Cheng J.-F."/>
            <person name="Bruce D."/>
            <person name="Goodwin L."/>
            <person name="Pitluck S."/>
            <person name="Land M.L."/>
            <person name="Hauser L."/>
            <person name="Chang Y.-J."/>
            <person name="Jeffries C."/>
            <person name="Wall J.D."/>
            <person name="Stahl D.A."/>
            <person name="Arkin A.P."/>
            <person name="Dehal P."/>
            <person name="Stolyar S.M."/>
            <person name="Hazen T.C."/>
            <person name="Woyke T.J."/>
        </authorList>
    </citation>
    <scope>NUCLEOTIDE SEQUENCE [LARGE SCALE GENOMIC DNA]</scope>
    <source>
        <strain evidence="3 4">JJ</strain>
    </source>
</reference>
<feature type="transmembrane region" description="Helical" evidence="1">
    <location>
        <begin position="248"/>
        <end position="270"/>
    </location>
</feature>
<dbReference type="Pfam" id="PF00892">
    <property type="entry name" value="EamA"/>
    <property type="match status" value="2"/>
</dbReference>
<organism evidence="3 4">
    <name type="scientific">Solidesulfovibrio fructosivorans JJ]</name>
    <dbReference type="NCBI Taxonomy" id="596151"/>
    <lineage>
        <taxon>Bacteria</taxon>
        <taxon>Pseudomonadati</taxon>
        <taxon>Thermodesulfobacteriota</taxon>
        <taxon>Desulfovibrionia</taxon>
        <taxon>Desulfovibrionales</taxon>
        <taxon>Desulfovibrionaceae</taxon>
        <taxon>Solidesulfovibrio</taxon>
    </lineage>
</organism>
<keyword evidence="1" id="KW-0812">Transmembrane</keyword>
<evidence type="ECO:0000313" key="4">
    <source>
        <dbReference type="Proteomes" id="UP000006250"/>
    </source>
</evidence>
<comment type="caution">
    <text evidence="3">The sequence shown here is derived from an EMBL/GenBank/DDBJ whole genome shotgun (WGS) entry which is preliminary data.</text>
</comment>
<feature type="domain" description="EamA" evidence="2">
    <location>
        <begin position="31"/>
        <end position="153"/>
    </location>
</feature>
<dbReference type="AlphaFoldDB" id="E1K2J8"/>
<dbReference type="STRING" id="596151.DesfrDRAFT_4098"/>
<feature type="transmembrane region" description="Helical" evidence="1">
    <location>
        <begin position="108"/>
        <end position="130"/>
    </location>
</feature>
<feature type="domain" description="EamA" evidence="2">
    <location>
        <begin position="163"/>
        <end position="290"/>
    </location>
</feature>
<gene>
    <name evidence="3" type="ORF">DesfrDRAFT_4098</name>
</gene>
<feature type="transmembrane region" description="Helical" evidence="1">
    <location>
        <begin position="28"/>
        <end position="47"/>
    </location>
</feature>
<feature type="transmembrane region" description="Helical" evidence="1">
    <location>
        <begin position="53"/>
        <end position="73"/>
    </location>
</feature>